<gene>
    <name evidence="2" type="ORF">AFM16_18735</name>
    <name evidence="3" type="ORF">HCX60_19015</name>
</gene>
<evidence type="ECO:0000256" key="1">
    <source>
        <dbReference type="SAM" id="Phobius"/>
    </source>
</evidence>
<dbReference type="EMBL" id="LHQL01000010">
    <property type="protein sequence ID" value="OOQ49965.1"/>
    <property type="molecule type" value="Genomic_DNA"/>
</dbReference>
<keyword evidence="4" id="KW-1185">Reference proteome</keyword>
<evidence type="ECO:0000313" key="4">
    <source>
        <dbReference type="Proteomes" id="UP000190306"/>
    </source>
</evidence>
<dbReference type="EMBL" id="CP050692">
    <property type="protein sequence ID" value="QIT45379.1"/>
    <property type="molecule type" value="Genomic_DNA"/>
</dbReference>
<dbReference type="AlphaFoldDB" id="A0AAE7CLK9"/>
<name>A0AAE7CLK9_STRAT</name>
<dbReference type="Proteomes" id="UP000190306">
    <property type="component" value="Chromosome"/>
</dbReference>
<evidence type="ECO:0000313" key="2">
    <source>
        <dbReference type="EMBL" id="OOQ49965.1"/>
    </source>
</evidence>
<proteinExistence type="predicted"/>
<protein>
    <recommendedName>
        <fullName evidence="6">DUF2530 domain-containing protein</fullName>
    </recommendedName>
</protein>
<feature type="transmembrane region" description="Helical" evidence="1">
    <location>
        <begin position="20"/>
        <end position="40"/>
    </location>
</feature>
<sequence length="81" mass="9005">MHSVSIRFEPTRTVSARRRVALFLLGALVWIAAGALAVVLLGHSYILRHLLIAVVVSWAVFGVALLCGRAMRLKEERRELP</sequence>
<reference evidence="3 5" key="2">
    <citation type="submission" date="2020-03" db="EMBL/GenBank/DDBJ databases">
        <title>Is there a link between lipid content and antibiotic production in Streptomyces?</title>
        <authorList>
            <person name="David M."/>
            <person name="Lejeune C."/>
            <person name="Abreu S."/>
            <person name="Thibessard A."/>
            <person name="Leblond P."/>
            <person name="Chaminade P."/>
            <person name="Virolle M.-J."/>
        </authorList>
    </citation>
    <scope>NUCLEOTIDE SEQUENCE [LARGE SCALE GENOMIC DNA]</scope>
    <source>
        <strain evidence="3 5">DSM 41481</strain>
    </source>
</reference>
<reference evidence="2 4" key="1">
    <citation type="submission" date="2015-07" db="EMBL/GenBank/DDBJ databases">
        <title>Draft Genome Sequence of Streptomyces antibioticus, IMRU 3720 reveals insights in the evolution of actinomycin biosynthetic gene clusters in Streptomyces.</title>
        <authorList>
            <person name="Crnovcic I."/>
            <person name="Ruckert C."/>
            <person name="Kalinowksi J."/>
            <person name="Keller U."/>
        </authorList>
    </citation>
    <scope>NUCLEOTIDE SEQUENCE [LARGE SCALE GENOMIC DNA]</scope>
    <source>
        <strain evidence="2 4">DSM 41481</strain>
    </source>
</reference>
<keyword evidence="1" id="KW-1133">Transmembrane helix</keyword>
<feature type="transmembrane region" description="Helical" evidence="1">
    <location>
        <begin position="46"/>
        <end position="68"/>
    </location>
</feature>
<evidence type="ECO:0000313" key="5">
    <source>
        <dbReference type="Proteomes" id="UP000502504"/>
    </source>
</evidence>
<evidence type="ECO:0008006" key="6">
    <source>
        <dbReference type="Google" id="ProtNLM"/>
    </source>
</evidence>
<dbReference type="Proteomes" id="UP000502504">
    <property type="component" value="Chromosome"/>
</dbReference>
<keyword evidence="1" id="KW-0472">Membrane</keyword>
<keyword evidence="1" id="KW-0812">Transmembrane</keyword>
<organism evidence="3 5">
    <name type="scientific">Streptomyces antibioticus</name>
    <dbReference type="NCBI Taxonomy" id="1890"/>
    <lineage>
        <taxon>Bacteria</taxon>
        <taxon>Bacillati</taxon>
        <taxon>Actinomycetota</taxon>
        <taxon>Actinomycetes</taxon>
        <taxon>Kitasatosporales</taxon>
        <taxon>Streptomycetaceae</taxon>
        <taxon>Streptomyces</taxon>
    </lineage>
</organism>
<accession>A0AAE7CLK9</accession>
<evidence type="ECO:0000313" key="3">
    <source>
        <dbReference type="EMBL" id="QIT45379.1"/>
    </source>
</evidence>